<dbReference type="PANTHER" id="PTHR36410">
    <property type="entry name" value="EXPRESSED PROTEIN"/>
    <property type="match status" value="1"/>
</dbReference>
<dbReference type="EMBL" id="JARAOO010000010">
    <property type="protein sequence ID" value="KAJ7952995.1"/>
    <property type="molecule type" value="Genomic_DNA"/>
</dbReference>
<organism evidence="2 3">
    <name type="scientific">Quillaja saponaria</name>
    <name type="common">Soap bark tree</name>
    <dbReference type="NCBI Taxonomy" id="32244"/>
    <lineage>
        <taxon>Eukaryota</taxon>
        <taxon>Viridiplantae</taxon>
        <taxon>Streptophyta</taxon>
        <taxon>Embryophyta</taxon>
        <taxon>Tracheophyta</taxon>
        <taxon>Spermatophyta</taxon>
        <taxon>Magnoliopsida</taxon>
        <taxon>eudicotyledons</taxon>
        <taxon>Gunneridae</taxon>
        <taxon>Pentapetalae</taxon>
        <taxon>rosids</taxon>
        <taxon>fabids</taxon>
        <taxon>Fabales</taxon>
        <taxon>Quillajaceae</taxon>
        <taxon>Quillaja</taxon>
    </lineage>
</organism>
<reference evidence="2" key="1">
    <citation type="journal article" date="2023" name="Science">
        <title>Elucidation of the pathway for biosynthesis of saponin adjuvants from the soapbark tree.</title>
        <authorList>
            <person name="Reed J."/>
            <person name="Orme A."/>
            <person name="El-Demerdash A."/>
            <person name="Owen C."/>
            <person name="Martin L.B.B."/>
            <person name="Misra R.C."/>
            <person name="Kikuchi S."/>
            <person name="Rejzek M."/>
            <person name="Martin A.C."/>
            <person name="Harkess A."/>
            <person name="Leebens-Mack J."/>
            <person name="Louveau T."/>
            <person name="Stephenson M.J."/>
            <person name="Osbourn A."/>
        </authorList>
    </citation>
    <scope>NUCLEOTIDE SEQUENCE</scope>
    <source>
        <strain evidence="2">S10</strain>
    </source>
</reference>
<proteinExistence type="predicted"/>
<feature type="compositionally biased region" description="Basic and acidic residues" evidence="1">
    <location>
        <begin position="96"/>
        <end position="112"/>
    </location>
</feature>
<feature type="compositionally biased region" description="Basic and acidic residues" evidence="1">
    <location>
        <begin position="44"/>
        <end position="64"/>
    </location>
</feature>
<evidence type="ECO:0000313" key="3">
    <source>
        <dbReference type="Proteomes" id="UP001163823"/>
    </source>
</evidence>
<protein>
    <submittedName>
        <fullName evidence="2">Late embryogenesis abundant protein</fullName>
    </submittedName>
</protein>
<gene>
    <name evidence="2" type="ORF">O6P43_024755</name>
</gene>
<feature type="region of interest" description="Disordered" evidence="1">
    <location>
        <begin position="39"/>
        <end position="133"/>
    </location>
</feature>
<dbReference type="KEGG" id="qsa:O6P43_024755"/>
<dbReference type="AlphaFoldDB" id="A0AAD7PFH9"/>
<evidence type="ECO:0000313" key="2">
    <source>
        <dbReference type="EMBL" id="KAJ7952995.1"/>
    </source>
</evidence>
<keyword evidence="3" id="KW-1185">Reference proteome</keyword>
<dbReference type="PANTHER" id="PTHR36410:SF1">
    <property type="entry name" value="EXPRESSED PROTEIN"/>
    <property type="match status" value="1"/>
</dbReference>
<evidence type="ECO:0000256" key="1">
    <source>
        <dbReference type="SAM" id="MobiDB-lite"/>
    </source>
</evidence>
<feature type="compositionally biased region" description="Basic and acidic residues" evidence="1">
    <location>
        <begin position="119"/>
        <end position="133"/>
    </location>
</feature>
<sequence length="133" mass="15456">MIHATKTVRSYPSKLFTTYNLPSNFGWRVSEVRFQQLKTFSNQPDHRADEMEKQEQNPDDHKNGDVMYHSFGEGYATRSDEEGFGGIYGGNQFISNKDKDELDRIHENHPAYDKTQGSEVKEKEKGRHQTKVE</sequence>
<dbReference type="Proteomes" id="UP001163823">
    <property type="component" value="Chromosome 10"/>
</dbReference>
<comment type="caution">
    <text evidence="2">The sequence shown here is derived from an EMBL/GenBank/DDBJ whole genome shotgun (WGS) entry which is preliminary data.</text>
</comment>
<name>A0AAD7PFH9_QUISA</name>
<accession>A0AAD7PFH9</accession>